<evidence type="ECO:0000256" key="7">
    <source>
        <dbReference type="SAM" id="SignalP"/>
    </source>
</evidence>
<reference evidence="8" key="1">
    <citation type="submission" date="2023-07" db="EMBL/GenBank/DDBJ databases">
        <title>Between Cages and Wild: Unraveling the Impact of Captivity on Animal Microbiomes and Antimicrobial Resistance.</title>
        <authorList>
            <person name="Schmartz G.P."/>
            <person name="Rehner J."/>
            <person name="Schuff M.J."/>
            <person name="Becker S.L."/>
            <person name="Kravczyk M."/>
            <person name="Gurevich A."/>
            <person name="Francke R."/>
            <person name="Mueller R."/>
            <person name="Keller V."/>
            <person name="Keller A."/>
        </authorList>
    </citation>
    <scope>NUCLEOTIDE SEQUENCE</scope>
    <source>
        <strain evidence="8">S39M_St_73</strain>
    </source>
</reference>
<gene>
    <name evidence="8" type="ORF">Q4F26_02955</name>
</gene>
<keyword evidence="3 7" id="KW-0732">Signal</keyword>
<evidence type="ECO:0000256" key="2">
    <source>
        <dbReference type="ARBA" id="ARBA00008973"/>
    </source>
</evidence>
<evidence type="ECO:0000313" key="9">
    <source>
        <dbReference type="Proteomes" id="UP001171751"/>
    </source>
</evidence>
<dbReference type="Gene3D" id="3.40.190.10">
    <property type="entry name" value="Periplasmic binding protein-like II"/>
    <property type="match status" value="2"/>
</dbReference>
<accession>A0AA43UC68</accession>
<dbReference type="Pfam" id="PF03180">
    <property type="entry name" value="Lipoprotein_9"/>
    <property type="match status" value="1"/>
</dbReference>
<evidence type="ECO:0000256" key="1">
    <source>
        <dbReference type="ARBA" id="ARBA00004635"/>
    </source>
</evidence>
<dbReference type="SUPFAM" id="SSF53850">
    <property type="entry name" value="Periplasmic binding protein-like II"/>
    <property type="match status" value="1"/>
</dbReference>
<keyword evidence="4" id="KW-0472">Membrane</keyword>
<evidence type="ECO:0000313" key="8">
    <source>
        <dbReference type="EMBL" id="MDO5457279.1"/>
    </source>
</evidence>
<comment type="caution">
    <text evidence="8">The sequence shown here is derived from an EMBL/GenBank/DDBJ whole genome shotgun (WGS) entry which is preliminary data.</text>
</comment>
<evidence type="ECO:0000256" key="3">
    <source>
        <dbReference type="ARBA" id="ARBA00022729"/>
    </source>
</evidence>
<dbReference type="PANTHER" id="PTHR30429">
    <property type="entry name" value="D-METHIONINE-BINDING LIPOPROTEIN METQ"/>
    <property type="match status" value="1"/>
</dbReference>
<dbReference type="PANTHER" id="PTHR30429:SF0">
    <property type="entry name" value="METHIONINE-BINDING LIPOPROTEIN METQ"/>
    <property type="match status" value="1"/>
</dbReference>
<dbReference type="Proteomes" id="UP001171751">
    <property type="component" value="Unassembled WGS sequence"/>
</dbReference>
<keyword evidence="6" id="KW-0449">Lipoprotein</keyword>
<evidence type="ECO:0000256" key="6">
    <source>
        <dbReference type="ARBA" id="ARBA00023288"/>
    </source>
</evidence>
<dbReference type="InterPro" id="IPR004872">
    <property type="entry name" value="Lipoprotein_NlpA"/>
</dbReference>
<organism evidence="8 9">
    <name type="scientific">Atopococcus tabaci</name>
    <dbReference type="NCBI Taxonomy" id="269774"/>
    <lineage>
        <taxon>Bacteria</taxon>
        <taxon>Bacillati</taxon>
        <taxon>Bacillota</taxon>
        <taxon>Bacilli</taxon>
        <taxon>Lactobacillales</taxon>
        <taxon>Carnobacteriaceae</taxon>
        <taxon>Atopococcus</taxon>
    </lineage>
</organism>
<feature type="signal peptide" evidence="7">
    <location>
        <begin position="1"/>
        <end position="24"/>
    </location>
</feature>
<keyword evidence="9" id="KW-1185">Reference proteome</keyword>
<comment type="similarity">
    <text evidence="2">Belongs to the NlpA lipoprotein family.</text>
</comment>
<protein>
    <submittedName>
        <fullName evidence="8">MetQ/NlpA family ABC transporter substrate-binding protein</fullName>
    </submittedName>
</protein>
<dbReference type="PROSITE" id="PS51257">
    <property type="entry name" value="PROKAR_LIPOPROTEIN"/>
    <property type="match status" value="1"/>
</dbReference>
<comment type="subcellular location">
    <subcellularLocation>
        <location evidence="1">Membrane</location>
        <topology evidence="1">Lipid-anchor</topology>
    </subcellularLocation>
</comment>
<dbReference type="EMBL" id="JAUNQW010000008">
    <property type="protein sequence ID" value="MDO5457279.1"/>
    <property type="molecule type" value="Genomic_DNA"/>
</dbReference>
<name>A0AA43UC68_9LACT</name>
<evidence type="ECO:0000256" key="4">
    <source>
        <dbReference type="ARBA" id="ARBA00023136"/>
    </source>
</evidence>
<sequence length="285" mass="31397">MSNLKKWSLLAAAALTLAACSGNSADQDAVEETGTEETAESEEFHFEIAAQTNPMTDVVELAIAKLEENPDYTGELLEVTDNIQYNEAVLNDEAFASFAQHEPYMELFNEERDGDLVAVQPIYNAVVGFYSPVYESIDEIDKGAEVVIASDPANLARSLFVLEQHDLITLDEDAGILPALNDITENPYEFEFTELEVGNTPAAYEDGVELVFSYPTYIDAKLGLKTSDALFLENDPDNLFALQVVLREENANTPEADALIEAFTSQEVADFLDELAESGHLERSF</sequence>
<proteinExistence type="inferred from homology"/>
<evidence type="ECO:0000256" key="5">
    <source>
        <dbReference type="ARBA" id="ARBA00023139"/>
    </source>
</evidence>
<feature type="chain" id="PRO_5041335434" evidence="7">
    <location>
        <begin position="25"/>
        <end position="285"/>
    </location>
</feature>
<keyword evidence="5" id="KW-0564">Palmitate</keyword>
<dbReference type="GO" id="GO:0016020">
    <property type="term" value="C:membrane"/>
    <property type="evidence" value="ECO:0007669"/>
    <property type="project" value="UniProtKB-SubCell"/>
</dbReference>
<dbReference type="AlphaFoldDB" id="A0AA43UC68"/>